<comment type="caution">
    <text evidence="1">The sequence shown here is derived from an EMBL/GenBank/DDBJ whole genome shotgun (WGS) entry which is preliminary data.</text>
</comment>
<evidence type="ECO:0000313" key="2">
    <source>
        <dbReference type="Proteomes" id="UP001183585"/>
    </source>
</evidence>
<accession>A0ABU2CTW0</accession>
<gene>
    <name evidence="1" type="ORF">J2S48_004299</name>
</gene>
<protein>
    <submittedName>
        <fullName evidence="1">DNA-binding transcriptional LysR family regulator</fullName>
    </submittedName>
</protein>
<proteinExistence type="predicted"/>
<keyword evidence="1" id="KW-0238">DNA-binding</keyword>
<dbReference type="InterPro" id="IPR036390">
    <property type="entry name" value="WH_DNA-bd_sf"/>
</dbReference>
<keyword evidence="2" id="KW-1185">Reference proteome</keyword>
<dbReference type="Gene3D" id="1.10.10.10">
    <property type="entry name" value="Winged helix-like DNA-binding domain superfamily/Winged helix DNA-binding domain"/>
    <property type="match status" value="1"/>
</dbReference>
<evidence type="ECO:0000313" key="1">
    <source>
        <dbReference type="EMBL" id="MDR7384784.1"/>
    </source>
</evidence>
<dbReference type="RefSeq" id="WP_274993611.1">
    <property type="nucleotide sequence ID" value="NZ_JAJQQP010000005.1"/>
</dbReference>
<sequence>MVRAKKATSENLLAVLALHECGSYGAAATAIERDSATVKYHLTATRLAYGDEVLTYTGQSWQPTAKGLQILELAHKARLLKDALGGIEPSERGTTPRSEDAA</sequence>
<dbReference type="SUPFAM" id="SSF46785">
    <property type="entry name" value="Winged helix' DNA-binding domain"/>
    <property type="match status" value="1"/>
</dbReference>
<dbReference type="GO" id="GO:0003677">
    <property type="term" value="F:DNA binding"/>
    <property type="evidence" value="ECO:0007669"/>
    <property type="project" value="UniProtKB-KW"/>
</dbReference>
<dbReference type="Proteomes" id="UP001183585">
    <property type="component" value="Unassembled WGS sequence"/>
</dbReference>
<dbReference type="EMBL" id="JAVDYE010000001">
    <property type="protein sequence ID" value="MDR7384784.1"/>
    <property type="molecule type" value="Genomic_DNA"/>
</dbReference>
<organism evidence="1 2">
    <name type="scientific">Promicromonospora iranensis</name>
    <dbReference type="NCBI Taxonomy" id="1105144"/>
    <lineage>
        <taxon>Bacteria</taxon>
        <taxon>Bacillati</taxon>
        <taxon>Actinomycetota</taxon>
        <taxon>Actinomycetes</taxon>
        <taxon>Micrococcales</taxon>
        <taxon>Promicromonosporaceae</taxon>
        <taxon>Promicromonospora</taxon>
    </lineage>
</organism>
<name>A0ABU2CTW0_9MICO</name>
<dbReference type="InterPro" id="IPR036388">
    <property type="entry name" value="WH-like_DNA-bd_sf"/>
</dbReference>
<reference evidence="1 2" key="1">
    <citation type="submission" date="2023-07" db="EMBL/GenBank/DDBJ databases">
        <title>Sequencing the genomes of 1000 actinobacteria strains.</title>
        <authorList>
            <person name="Klenk H.-P."/>
        </authorList>
    </citation>
    <scope>NUCLEOTIDE SEQUENCE [LARGE SCALE GENOMIC DNA]</scope>
    <source>
        <strain evidence="1 2">DSM 45554</strain>
    </source>
</reference>